<dbReference type="CDD" id="cd07344">
    <property type="entry name" value="M48_yhfN_like"/>
    <property type="match status" value="1"/>
</dbReference>
<dbReference type="EMBL" id="PEZJ01000014">
    <property type="protein sequence ID" value="PIS14018.1"/>
    <property type="molecule type" value="Genomic_DNA"/>
</dbReference>
<dbReference type="Proteomes" id="UP000230033">
    <property type="component" value="Unassembled WGS sequence"/>
</dbReference>
<evidence type="ECO:0000259" key="1">
    <source>
        <dbReference type="Pfam" id="PF01863"/>
    </source>
</evidence>
<feature type="domain" description="YgjP-like metallopeptidase" evidence="1">
    <location>
        <begin position="36"/>
        <end position="142"/>
    </location>
</feature>
<comment type="caution">
    <text evidence="2">The sequence shown here is derived from an EMBL/GenBank/DDBJ whole genome shotgun (WGS) entry which is preliminary data.</text>
</comment>
<protein>
    <recommendedName>
        <fullName evidence="1">YgjP-like metallopeptidase domain-containing protein</fullName>
    </recommendedName>
</protein>
<dbReference type="PANTHER" id="PTHR30399:SF1">
    <property type="entry name" value="UTP PYROPHOSPHATASE"/>
    <property type="match status" value="1"/>
</dbReference>
<name>A0A2H0WQ16_9BACT</name>
<dbReference type="PANTHER" id="PTHR30399">
    <property type="entry name" value="UNCHARACTERIZED PROTEIN YGJP"/>
    <property type="match status" value="1"/>
</dbReference>
<reference evidence="3" key="1">
    <citation type="submission" date="2017-09" db="EMBL/GenBank/DDBJ databases">
        <title>Depth-based differentiation of microbial function through sediment-hosted aquifers and enrichment of novel symbionts in the deep terrestrial subsurface.</title>
        <authorList>
            <person name="Probst A.J."/>
            <person name="Ladd B."/>
            <person name="Jarett J.K."/>
            <person name="Geller-Mcgrath D.E."/>
            <person name="Sieber C.M.K."/>
            <person name="Emerson J.B."/>
            <person name="Anantharaman K."/>
            <person name="Thomas B.C."/>
            <person name="Malmstrom R."/>
            <person name="Stieglmeier M."/>
            <person name="Klingl A."/>
            <person name="Woyke T."/>
            <person name="Ryan C.M."/>
            <person name="Banfield J.F."/>
        </authorList>
    </citation>
    <scope>NUCLEOTIDE SEQUENCE [LARGE SCALE GENOMIC DNA]</scope>
</reference>
<evidence type="ECO:0000313" key="2">
    <source>
        <dbReference type="EMBL" id="PIS14018.1"/>
    </source>
</evidence>
<evidence type="ECO:0000313" key="3">
    <source>
        <dbReference type="Proteomes" id="UP000230033"/>
    </source>
</evidence>
<dbReference type="AlphaFoldDB" id="A0A2H0WQ16"/>
<accession>A0A2H0WQ16</accession>
<dbReference type="InterPro" id="IPR053136">
    <property type="entry name" value="UTP_pyrophosphatase-like"/>
</dbReference>
<gene>
    <name evidence="2" type="ORF">COT65_01120</name>
</gene>
<sequence length="162" mass="18601">MEIKVIKSWRRQRTASARIKNGVLYIRLPALIPPFQAEKIIAKFKRSATKRRATPSNADLAKRAHLLNQRYFDGQLNYASICWSTNQNSLHGSCSPRRSSIRISAKLKKVPQWVLDAILVHELTHLLVPNHGRKFWATANRYPLMERARGYLLALGQTTLDK</sequence>
<dbReference type="InterPro" id="IPR002725">
    <property type="entry name" value="YgjP-like_metallopeptidase"/>
</dbReference>
<dbReference type="Gene3D" id="3.30.2010.10">
    <property type="entry name" value="Metalloproteases ('zincins'), catalytic domain"/>
    <property type="match status" value="1"/>
</dbReference>
<dbReference type="Pfam" id="PF01863">
    <property type="entry name" value="YgjP-like"/>
    <property type="match status" value="1"/>
</dbReference>
<proteinExistence type="predicted"/>
<organism evidence="2 3">
    <name type="scientific">Candidatus Shapirobacteria bacterium CG09_land_8_20_14_0_10_47_13</name>
    <dbReference type="NCBI Taxonomy" id="1974481"/>
    <lineage>
        <taxon>Bacteria</taxon>
        <taxon>Candidatus Shapironibacteriota</taxon>
    </lineage>
</organism>